<dbReference type="OrthoDB" id="1265640at2759"/>
<proteinExistence type="predicted"/>
<reference evidence="6 7" key="1">
    <citation type="submission" date="2020-09" db="EMBL/GenBank/DDBJ databases">
        <title>De no assembly of potato wild relative species, Solanum commersonii.</title>
        <authorList>
            <person name="Cho K."/>
        </authorList>
    </citation>
    <scope>NUCLEOTIDE SEQUENCE [LARGE SCALE GENOMIC DNA]</scope>
    <source>
        <strain evidence="6">LZ3.2</strain>
        <tissue evidence="6">Leaf</tissue>
    </source>
</reference>
<keyword evidence="3" id="KW-0479">Metal-binding</keyword>
<dbReference type="SUPFAM" id="SSF48576">
    <property type="entry name" value="Terpenoid synthases"/>
    <property type="match status" value="1"/>
</dbReference>
<comment type="cofactor">
    <cofactor evidence="1">
        <name>Mg(2+)</name>
        <dbReference type="ChEBI" id="CHEBI:18420"/>
    </cofactor>
</comment>
<feature type="domain" description="Terpene synthase N-terminal" evidence="4">
    <location>
        <begin position="4"/>
        <end position="164"/>
    </location>
</feature>
<evidence type="ECO:0000256" key="2">
    <source>
        <dbReference type="ARBA" id="ARBA00004721"/>
    </source>
</evidence>
<dbReference type="Gene3D" id="1.50.10.130">
    <property type="entry name" value="Terpene synthase, N-terminal domain"/>
    <property type="match status" value="1"/>
</dbReference>
<dbReference type="EMBL" id="JACXVP010000012">
    <property type="protein sequence ID" value="KAG5570621.1"/>
    <property type="molecule type" value="Genomic_DNA"/>
</dbReference>
<keyword evidence="7" id="KW-1185">Reference proteome</keyword>
<dbReference type="FunFam" id="1.10.600.10:FF:000007">
    <property type="entry name" value="Isoprene synthase, chloroplastic"/>
    <property type="match status" value="1"/>
</dbReference>
<gene>
    <name evidence="6" type="ORF">H5410_060387</name>
</gene>
<comment type="pathway">
    <text evidence="2">Secondary metabolite biosynthesis; terpenoid biosynthesis.</text>
</comment>
<evidence type="ECO:0000256" key="3">
    <source>
        <dbReference type="ARBA" id="ARBA00022723"/>
    </source>
</evidence>
<dbReference type="SUPFAM" id="SSF48239">
    <property type="entry name" value="Terpenoid cyclases/Protein prenyltransferases"/>
    <property type="match status" value="1"/>
</dbReference>
<dbReference type="SFLD" id="SFLDG01019">
    <property type="entry name" value="Terpene_Cyclase_Like_1_C_Termi"/>
    <property type="match status" value="1"/>
</dbReference>
<dbReference type="PANTHER" id="PTHR31225:SF226">
    <property type="entry name" value="SESQUITERPENE SYNTHASE-LIKE"/>
    <property type="match status" value="1"/>
</dbReference>
<accession>A0A9J5W4Y7</accession>
<dbReference type="Pfam" id="PF03936">
    <property type="entry name" value="Terpene_synth_C"/>
    <property type="match status" value="1"/>
</dbReference>
<sequence length="520" mass="60430">GANEQEEKQYANLKEEVRKMLVMSPSKSIQKLEVINTIQRLGVDYHFEHEIQESLSYLSEGYEEWIGEVDNANNLHVVALSFRLLRVQGYYVSCDAFRKFTDEQGNYKEALVRDVQGMLSLYEAAQFRVHDEQILDEAMNFTTTQLKLILPNLNNSLAQQVSSAFKFSIRDGIVRLEAWKYISIYKEDKSCNQVLLNFAKLDFNILQMLHKKELCDITRWWKGLELVKVVPYARDRVVELYFWCLGIYFEPQYSVSRKILTKVLSFCSIMDDTYDTYGTLNELTLLTNAIEGWNIDASEQLPPYMKITYHALLDVYNEMEKELTNENKSLIFVNYSINEMKKLLKAYFQETKWYHGKIVPKMEQYVKNGALSSTYHLLATTFLLGMGDVATKDAFDWIATEPPILVASGIIARLLNDLVSHEIEQERGDAASGIECYMNEYGVTKEKAHMEIRKIIANYWKDLNEDYLKHIVVIPRVLLMVMLNLTRTAEFVYKDEDAYSFSNNNLKDVISMLLIHPIIT</sequence>
<dbReference type="InterPro" id="IPR050148">
    <property type="entry name" value="Terpene_synthase-like"/>
</dbReference>
<dbReference type="AlphaFoldDB" id="A0A9J5W4Y7"/>
<dbReference type="InterPro" id="IPR005630">
    <property type="entry name" value="Terpene_synthase_metal-bd"/>
</dbReference>
<protein>
    <recommendedName>
        <fullName evidence="8">Sesquiterpene synthase</fullName>
    </recommendedName>
</protein>
<evidence type="ECO:0008006" key="8">
    <source>
        <dbReference type="Google" id="ProtNLM"/>
    </source>
</evidence>
<dbReference type="InterPro" id="IPR034741">
    <property type="entry name" value="Terpene_cyclase-like_1_C"/>
</dbReference>
<dbReference type="PANTHER" id="PTHR31225">
    <property type="entry name" value="OS04G0344100 PROTEIN-RELATED"/>
    <property type="match status" value="1"/>
</dbReference>
<dbReference type="InterPro" id="IPR036965">
    <property type="entry name" value="Terpene_synth_N_sf"/>
</dbReference>
<dbReference type="InterPro" id="IPR044814">
    <property type="entry name" value="Terpene_cyclase_plant_C1"/>
</dbReference>
<feature type="domain" description="Terpene synthase metal-binding" evidence="5">
    <location>
        <begin position="223"/>
        <end position="462"/>
    </location>
</feature>
<comment type="caution">
    <text evidence="6">The sequence shown here is derived from an EMBL/GenBank/DDBJ whole genome shotgun (WGS) entry which is preliminary data.</text>
</comment>
<organism evidence="6 7">
    <name type="scientific">Solanum commersonii</name>
    <name type="common">Commerson's wild potato</name>
    <name type="synonym">Commerson's nightshade</name>
    <dbReference type="NCBI Taxonomy" id="4109"/>
    <lineage>
        <taxon>Eukaryota</taxon>
        <taxon>Viridiplantae</taxon>
        <taxon>Streptophyta</taxon>
        <taxon>Embryophyta</taxon>
        <taxon>Tracheophyta</taxon>
        <taxon>Spermatophyta</taxon>
        <taxon>Magnoliopsida</taxon>
        <taxon>eudicotyledons</taxon>
        <taxon>Gunneridae</taxon>
        <taxon>Pentapetalae</taxon>
        <taxon>asterids</taxon>
        <taxon>lamiids</taxon>
        <taxon>Solanales</taxon>
        <taxon>Solanaceae</taxon>
        <taxon>Solanoideae</taxon>
        <taxon>Solaneae</taxon>
        <taxon>Solanum</taxon>
    </lineage>
</organism>
<dbReference type="InterPro" id="IPR001906">
    <property type="entry name" value="Terpene_synth_N"/>
</dbReference>
<dbReference type="InterPro" id="IPR008949">
    <property type="entry name" value="Isoprenoid_synthase_dom_sf"/>
</dbReference>
<dbReference type="GO" id="GO:0000287">
    <property type="term" value="F:magnesium ion binding"/>
    <property type="evidence" value="ECO:0007669"/>
    <property type="project" value="InterPro"/>
</dbReference>
<dbReference type="SFLD" id="SFLDS00005">
    <property type="entry name" value="Isoprenoid_Synthase_Type_I"/>
    <property type="match status" value="1"/>
</dbReference>
<dbReference type="GO" id="GO:0016102">
    <property type="term" value="P:diterpenoid biosynthetic process"/>
    <property type="evidence" value="ECO:0007669"/>
    <property type="project" value="InterPro"/>
</dbReference>
<dbReference type="GO" id="GO:0010333">
    <property type="term" value="F:terpene synthase activity"/>
    <property type="evidence" value="ECO:0007669"/>
    <property type="project" value="InterPro"/>
</dbReference>
<dbReference type="Gene3D" id="1.10.600.10">
    <property type="entry name" value="Farnesyl Diphosphate Synthase"/>
    <property type="match status" value="1"/>
</dbReference>
<evidence type="ECO:0000256" key="1">
    <source>
        <dbReference type="ARBA" id="ARBA00001946"/>
    </source>
</evidence>
<dbReference type="InterPro" id="IPR008930">
    <property type="entry name" value="Terpenoid_cyclase/PrenylTrfase"/>
</dbReference>
<feature type="non-terminal residue" evidence="6">
    <location>
        <position position="1"/>
    </location>
</feature>
<evidence type="ECO:0000313" key="6">
    <source>
        <dbReference type="EMBL" id="KAG5570621.1"/>
    </source>
</evidence>
<dbReference type="FunFam" id="1.50.10.130:FF:000001">
    <property type="entry name" value="Isoprene synthase, chloroplastic"/>
    <property type="match status" value="1"/>
</dbReference>
<evidence type="ECO:0000259" key="5">
    <source>
        <dbReference type="Pfam" id="PF03936"/>
    </source>
</evidence>
<evidence type="ECO:0000313" key="7">
    <source>
        <dbReference type="Proteomes" id="UP000824120"/>
    </source>
</evidence>
<dbReference type="Proteomes" id="UP000824120">
    <property type="component" value="Chromosome 12"/>
</dbReference>
<evidence type="ECO:0000259" key="4">
    <source>
        <dbReference type="Pfam" id="PF01397"/>
    </source>
</evidence>
<dbReference type="Pfam" id="PF01397">
    <property type="entry name" value="Terpene_synth"/>
    <property type="match status" value="1"/>
</dbReference>
<name>A0A9J5W4Y7_SOLCO</name>
<dbReference type="CDD" id="cd00684">
    <property type="entry name" value="Terpene_cyclase_plant_C1"/>
    <property type="match status" value="1"/>
</dbReference>